<organism evidence="1 2">
    <name type="scientific">Kitasatospora phosalacinea</name>
    <dbReference type="NCBI Taxonomy" id="2065"/>
    <lineage>
        <taxon>Bacteria</taxon>
        <taxon>Bacillati</taxon>
        <taxon>Actinomycetota</taxon>
        <taxon>Actinomycetes</taxon>
        <taxon>Kitasatosporales</taxon>
        <taxon>Streptomycetaceae</taxon>
        <taxon>Kitasatospora</taxon>
    </lineage>
</organism>
<comment type="caution">
    <text evidence="1">The sequence shown here is derived from an EMBL/GenBank/DDBJ whole genome shotgun (WGS) entry which is preliminary data.</text>
</comment>
<name>A0ABW6GN07_9ACTN</name>
<protein>
    <submittedName>
        <fullName evidence="1">Uncharacterized protein</fullName>
    </submittedName>
</protein>
<reference evidence="1 2" key="1">
    <citation type="submission" date="2024-09" db="EMBL/GenBank/DDBJ databases">
        <title>The Natural Products Discovery Center: Release of the First 8490 Sequenced Strains for Exploring Actinobacteria Biosynthetic Diversity.</title>
        <authorList>
            <person name="Kalkreuter E."/>
            <person name="Kautsar S.A."/>
            <person name="Yang D."/>
            <person name="Bader C.D."/>
            <person name="Teijaro C.N."/>
            <person name="Fluegel L."/>
            <person name="Davis C.M."/>
            <person name="Simpson J.R."/>
            <person name="Lauterbach L."/>
            <person name="Steele A.D."/>
            <person name="Gui C."/>
            <person name="Meng S."/>
            <person name="Li G."/>
            <person name="Viehrig K."/>
            <person name="Ye F."/>
            <person name="Su P."/>
            <person name="Kiefer A.F."/>
            <person name="Nichols A."/>
            <person name="Cepeda A.J."/>
            <person name="Yan W."/>
            <person name="Fan B."/>
            <person name="Jiang Y."/>
            <person name="Adhikari A."/>
            <person name="Zheng C.-J."/>
            <person name="Schuster L."/>
            <person name="Cowan T.M."/>
            <person name="Smanski M.J."/>
            <person name="Chevrette M.G."/>
            <person name="De Carvalho L.P.S."/>
            <person name="Shen B."/>
        </authorList>
    </citation>
    <scope>NUCLEOTIDE SEQUENCE [LARGE SCALE GENOMIC DNA]</scope>
    <source>
        <strain evidence="1 2">NPDC058753</strain>
    </source>
</reference>
<dbReference type="EMBL" id="JBHYPX010000037">
    <property type="protein sequence ID" value="MFE1354081.1"/>
    <property type="molecule type" value="Genomic_DNA"/>
</dbReference>
<keyword evidence="2" id="KW-1185">Reference proteome</keyword>
<accession>A0ABW6GN07</accession>
<gene>
    <name evidence="1" type="ORF">ACFW6T_19050</name>
</gene>
<evidence type="ECO:0000313" key="2">
    <source>
        <dbReference type="Proteomes" id="UP001599542"/>
    </source>
</evidence>
<sequence length="216" mass="24100">MSTDIYGCIETRDPNADEDWFEWEPWQRCMELYPLYGGGRNYDAFALLFGVRNHQGWEPLAGQRGLPADVSAAMRADFEEAARADAATHSPTWVSWAELAQVDLTASPAGLRGVVVLPGPHPHPHPHPHLESWFWIGEQWNSEELLQRMGPHVDGRSPAELPYGEWTVGTTRVTYRPFTLGDAIGPGTGWEHVFAVMAALAARFGDDGVRLVVYFD</sequence>
<evidence type="ECO:0000313" key="1">
    <source>
        <dbReference type="EMBL" id="MFE1354081.1"/>
    </source>
</evidence>
<proteinExistence type="predicted"/>
<dbReference type="Proteomes" id="UP001599542">
    <property type="component" value="Unassembled WGS sequence"/>
</dbReference>
<dbReference type="RefSeq" id="WP_380318964.1">
    <property type="nucleotide sequence ID" value="NZ_JBHYPW010000007.1"/>
</dbReference>